<dbReference type="PANTHER" id="PTHR46642:SF2">
    <property type="entry name" value="PHOSPHOGLUCAN PHOSPHATASE LSF2, CHLOROPLASTIC"/>
    <property type="match status" value="1"/>
</dbReference>
<dbReference type="InterPro" id="IPR052832">
    <property type="entry name" value="Starch-Glucan_Phosphatase"/>
</dbReference>
<reference evidence="2 3" key="1">
    <citation type="submission" date="2019-01" db="EMBL/GenBank/DDBJ databases">
        <title>Sequencing of cultivated peanut Arachis hypogaea provides insights into genome evolution and oil improvement.</title>
        <authorList>
            <person name="Chen X."/>
        </authorList>
    </citation>
    <scope>NUCLEOTIDE SEQUENCE [LARGE SCALE GENOMIC DNA]</scope>
    <source>
        <strain evidence="3">cv. Fuhuasheng</strain>
        <tissue evidence="2">Leaves</tissue>
    </source>
</reference>
<dbReference type="GO" id="GO:0019203">
    <property type="term" value="F:carbohydrate phosphatase activity"/>
    <property type="evidence" value="ECO:0007669"/>
    <property type="project" value="TreeGrafter"/>
</dbReference>
<dbReference type="GO" id="GO:2001070">
    <property type="term" value="F:starch binding"/>
    <property type="evidence" value="ECO:0007669"/>
    <property type="project" value="TreeGrafter"/>
</dbReference>
<dbReference type="Pfam" id="PF00782">
    <property type="entry name" value="DSPc"/>
    <property type="match status" value="1"/>
</dbReference>
<organism evidence="2 3">
    <name type="scientific">Arachis hypogaea</name>
    <name type="common">Peanut</name>
    <dbReference type="NCBI Taxonomy" id="3818"/>
    <lineage>
        <taxon>Eukaryota</taxon>
        <taxon>Viridiplantae</taxon>
        <taxon>Streptophyta</taxon>
        <taxon>Embryophyta</taxon>
        <taxon>Tracheophyta</taxon>
        <taxon>Spermatophyta</taxon>
        <taxon>Magnoliopsida</taxon>
        <taxon>eudicotyledons</taxon>
        <taxon>Gunneridae</taxon>
        <taxon>Pentapetalae</taxon>
        <taxon>rosids</taxon>
        <taxon>fabids</taxon>
        <taxon>Fabales</taxon>
        <taxon>Fabaceae</taxon>
        <taxon>Papilionoideae</taxon>
        <taxon>50 kb inversion clade</taxon>
        <taxon>dalbergioids sensu lato</taxon>
        <taxon>Dalbergieae</taxon>
        <taxon>Pterocarpus clade</taxon>
        <taxon>Arachis</taxon>
    </lineage>
</organism>
<evidence type="ECO:0000259" key="1">
    <source>
        <dbReference type="PROSITE" id="PS50056"/>
    </source>
</evidence>
<dbReference type="GO" id="GO:0009507">
    <property type="term" value="C:chloroplast"/>
    <property type="evidence" value="ECO:0007669"/>
    <property type="project" value="TreeGrafter"/>
</dbReference>
<evidence type="ECO:0000313" key="2">
    <source>
        <dbReference type="EMBL" id="RYQ98488.1"/>
    </source>
</evidence>
<dbReference type="Gene3D" id="3.90.190.10">
    <property type="entry name" value="Protein tyrosine phosphatase superfamily"/>
    <property type="match status" value="1"/>
</dbReference>
<dbReference type="Gramene" id="arahy.Tifrunner.gnm2.ann2.Ah17g252500.1">
    <property type="protein sequence ID" value="arahy.Tifrunner.gnm2.ann2.Ah17g252500.1-CDS"/>
    <property type="gene ID" value="arahy.Tifrunner.gnm2.ann2.Ah17g252500"/>
</dbReference>
<feature type="domain" description="Tyrosine specific protein phosphatases" evidence="1">
    <location>
        <begin position="108"/>
        <end position="149"/>
    </location>
</feature>
<dbReference type="EMBL" id="SDMP01000017">
    <property type="protein sequence ID" value="RYQ98488.1"/>
    <property type="molecule type" value="Genomic_DNA"/>
</dbReference>
<evidence type="ECO:0000313" key="3">
    <source>
        <dbReference type="Proteomes" id="UP000289738"/>
    </source>
</evidence>
<dbReference type="SMR" id="A0A444Y986"/>
<dbReference type="InterPro" id="IPR000387">
    <property type="entry name" value="Tyr_Pase_dom"/>
</dbReference>
<sequence length="149" mass="17321">MRKKHKPSTSNTTAMKRMMRNPYEYHHNLGMNYTLITDNLIVGSQSQKPEDINHLKKEEGVTYILNLQQDKDVEYWGIDLKSIKRRCHKLDVRNMRRPAIYFDPNFLRNILPKAVSSLEWAISEGKGRVYVHCTVGLGRAPGVTIAYLF</sequence>
<dbReference type="PROSITE" id="PS50056">
    <property type="entry name" value="TYR_PHOSPHATASE_2"/>
    <property type="match status" value="1"/>
</dbReference>
<protein>
    <recommendedName>
        <fullName evidence="1">Tyrosine specific protein phosphatases domain-containing protein</fullName>
    </recommendedName>
</protein>
<keyword evidence="3" id="KW-1185">Reference proteome</keyword>
<dbReference type="PANTHER" id="PTHR46642">
    <property type="entry name" value="DUAL SPECIFICITY PHOSPHATASE, SUBGROUP, CATALYTIC DOMAIN"/>
    <property type="match status" value="1"/>
</dbReference>
<proteinExistence type="predicted"/>
<dbReference type="Proteomes" id="UP000289738">
    <property type="component" value="Chromosome B07"/>
</dbReference>
<gene>
    <name evidence="2" type="ORF">Ahy_B07g086211</name>
</gene>
<dbReference type="AlphaFoldDB" id="A0A444Y986"/>
<dbReference type="SUPFAM" id="SSF52799">
    <property type="entry name" value="(Phosphotyrosine protein) phosphatases II"/>
    <property type="match status" value="1"/>
</dbReference>
<dbReference type="InterPro" id="IPR029021">
    <property type="entry name" value="Prot-tyrosine_phosphatase-like"/>
</dbReference>
<comment type="caution">
    <text evidence="2">The sequence shown here is derived from an EMBL/GenBank/DDBJ whole genome shotgun (WGS) entry which is preliminary data.</text>
</comment>
<name>A0A444Y986_ARAHY</name>
<dbReference type="OrthoDB" id="273181at2759"/>
<accession>A0A444Y986</accession>
<dbReference type="STRING" id="3818.A0A444Y986"/>
<dbReference type="GO" id="GO:0005983">
    <property type="term" value="P:starch catabolic process"/>
    <property type="evidence" value="ECO:0007669"/>
    <property type="project" value="TreeGrafter"/>
</dbReference>
<dbReference type="InterPro" id="IPR000340">
    <property type="entry name" value="Dual-sp_phosphatase_cat-dom"/>
</dbReference>